<reference evidence="2 3" key="1">
    <citation type="journal article" date="2014" name="PLoS Genet.">
        <title>The Genome of Spironucleus salmonicida Highlights a Fish Pathogen Adapted to Fluctuating Environments.</title>
        <authorList>
            <person name="Xu F."/>
            <person name="Jerlstrom-Hultqvist J."/>
            <person name="Einarsson E."/>
            <person name="Astvaldsson A."/>
            <person name="Svard S.G."/>
            <person name="Andersson J.O."/>
        </authorList>
    </citation>
    <scope>NUCLEOTIDE SEQUENCE</scope>
    <source>
        <strain evidence="3">ATCC 50377</strain>
    </source>
</reference>
<proteinExistence type="predicted"/>
<gene>
    <name evidence="2" type="ORF">SS50377_14654</name>
    <name evidence="3" type="ORF">SS50377_25819</name>
</gene>
<keyword evidence="4" id="KW-1185">Reference proteome</keyword>
<dbReference type="AlphaFoldDB" id="V6LLJ8"/>
<dbReference type="VEuPathDB" id="GiardiaDB:SS50377_25819"/>
<evidence type="ECO:0000313" key="2">
    <source>
        <dbReference type="EMBL" id="EST45422.1"/>
    </source>
</evidence>
<dbReference type="EMBL" id="AUWU02000006">
    <property type="protein sequence ID" value="KAH0571629.1"/>
    <property type="molecule type" value="Genomic_DNA"/>
</dbReference>
<evidence type="ECO:0000256" key="1">
    <source>
        <dbReference type="SAM" id="MobiDB-lite"/>
    </source>
</evidence>
<protein>
    <submittedName>
        <fullName evidence="2">Uncharacterized protein</fullName>
    </submittedName>
</protein>
<dbReference type="EMBL" id="KI546097">
    <property type="protein sequence ID" value="EST45422.1"/>
    <property type="molecule type" value="Genomic_DNA"/>
</dbReference>
<evidence type="ECO:0000313" key="3">
    <source>
        <dbReference type="EMBL" id="KAH0571629.1"/>
    </source>
</evidence>
<dbReference type="Proteomes" id="UP000018208">
    <property type="component" value="Unassembled WGS sequence"/>
</dbReference>
<organism evidence="2">
    <name type="scientific">Spironucleus salmonicida</name>
    <dbReference type="NCBI Taxonomy" id="348837"/>
    <lineage>
        <taxon>Eukaryota</taxon>
        <taxon>Metamonada</taxon>
        <taxon>Diplomonadida</taxon>
        <taxon>Hexamitidae</taxon>
        <taxon>Hexamitinae</taxon>
        <taxon>Spironucleus</taxon>
    </lineage>
</organism>
<feature type="region of interest" description="Disordered" evidence="1">
    <location>
        <begin position="1"/>
        <end position="27"/>
    </location>
</feature>
<reference evidence="3" key="2">
    <citation type="submission" date="2020-12" db="EMBL/GenBank/DDBJ databases">
        <title>New Spironucleus salmonicida genome in near-complete chromosomes.</title>
        <authorList>
            <person name="Xu F."/>
            <person name="Kurt Z."/>
            <person name="Jimenez-Gonzalez A."/>
            <person name="Astvaldsson A."/>
            <person name="Andersson J.O."/>
            <person name="Svard S.G."/>
        </authorList>
    </citation>
    <scope>NUCLEOTIDE SEQUENCE</scope>
    <source>
        <strain evidence="3">ATCC 50377</strain>
    </source>
</reference>
<accession>V6LLJ8</accession>
<name>V6LLJ8_9EUKA</name>
<evidence type="ECO:0000313" key="4">
    <source>
        <dbReference type="Proteomes" id="UP000018208"/>
    </source>
</evidence>
<sequence>MRKIRQLSLDNLDPPTNSSITIKQSRHYQMRPKSRGWDIPKLLKPYSVEVVKPRVTNMQKDFLKRSQTIEQENKLLIRSISASMSIDDMLRGYTPDVKLTQKEIQAAKAIIDKKQVKQWIK</sequence>
<feature type="compositionally biased region" description="Polar residues" evidence="1">
    <location>
        <begin position="14"/>
        <end position="23"/>
    </location>
</feature>